<evidence type="ECO:0000256" key="5">
    <source>
        <dbReference type="ARBA" id="ARBA00022729"/>
    </source>
</evidence>
<organism evidence="18 19">
    <name type="scientific">Stachybotrys elegans</name>
    <dbReference type="NCBI Taxonomy" id="80388"/>
    <lineage>
        <taxon>Eukaryota</taxon>
        <taxon>Fungi</taxon>
        <taxon>Dikarya</taxon>
        <taxon>Ascomycota</taxon>
        <taxon>Pezizomycotina</taxon>
        <taxon>Sordariomycetes</taxon>
        <taxon>Hypocreomycetidae</taxon>
        <taxon>Hypocreales</taxon>
        <taxon>Stachybotryaceae</taxon>
        <taxon>Stachybotrys</taxon>
    </lineage>
</organism>
<dbReference type="Pfam" id="PF03443">
    <property type="entry name" value="AA9"/>
    <property type="match status" value="1"/>
</dbReference>
<evidence type="ECO:0000259" key="17">
    <source>
        <dbReference type="Pfam" id="PF03443"/>
    </source>
</evidence>
<dbReference type="GO" id="GO:0004497">
    <property type="term" value="F:monooxygenase activity"/>
    <property type="evidence" value="ECO:0007669"/>
    <property type="project" value="UniProtKB-KW"/>
</dbReference>
<protein>
    <recommendedName>
        <fullName evidence="15">lytic cellulose monooxygenase (C4-dehydrogenating)</fullName>
        <ecNumber evidence="15">1.14.99.56</ecNumber>
    </recommendedName>
</protein>
<keyword evidence="8" id="KW-0186">Copper</keyword>
<evidence type="ECO:0000256" key="14">
    <source>
        <dbReference type="ARBA" id="ARBA00045077"/>
    </source>
</evidence>
<evidence type="ECO:0000256" key="10">
    <source>
        <dbReference type="ARBA" id="ARBA00023157"/>
    </source>
</evidence>
<evidence type="ECO:0000256" key="13">
    <source>
        <dbReference type="ARBA" id="ARBA00044502"/>
    </source>
</evidence>
<dbReference type="PANTHER" id="PTHR33353">
    <property type="entry name" value="PUTATIVE (AFU_ORTHOLOGUE AFUA_1G12560)-RELATED"/>
    <property type="match status" value="1"/>
</dbReference>
<comment type="subcellular location">
    <subcellularLocation>
        <location evidence="2">Secreted</location>
    </subcellularLocation>
</comment>
<evidence type="ECO:0000256" key="8">
    <source>
        <dbReference type="ARBA" id="ARBA00023008"/>
    </source>
</evidence>
<evidence type="ECO:0000256" key="16">
    <source>
        <dbReference type="SAM" id="SignalP"/>
    </source>
</evidence>
<gene>
    <name evidence="18" type="ORF">B0I35DRAFT_454120</name>
</gene>
<comment type="catalytic activity">
    <reaction evidence="14">
        <text>[(1-&gt;4)-beta-D-glucosyl]n+m + reduced acceptor + O2 = 4-dehydro-beta-D-glucosyl-[(1-&gt;4)-beta-D-glucosyl]n-1 + [(1-&gt;4)-beta-D-glucosyl]m + acceptor + H2O.</text>
        <dbReference type="EC" id="1.14.99.56"/>
    </reaction>
</comment>
<keyword evidence="11" id="KW-0119">Carbohydrate metabolism</keyword>
<keyword evidence="5 16" id="KW-0732">Signal</keyword>
<comment type="cofactor">
    <cofactor evidence="1">
        <name>Cu(2+)</name>
        <dbReference type="ChEBI" id="CHEBI:29036"/>
    </cofactor>
</comment>
<comment type="similarity">
    <text evidence="13">Belongs to the polysaccharide monooxygenase AA9 family.</text>
</comment>
<feature type="signal peptide" evidence="16">
    <location>
        <begin position="1"/>
        <end position="16"/>
    </location>
</feature>
<evidence type="ECO:0000256" key="12">
    <source>
        <dbReference type="ARBA" id="ARBA00023326"/>
    </source>
</evidence>
<dbReference type="Gene3D" id="2.70.50.70">
    <property type="match status" value="1"/>
</dbReference>
<sequence length="231" mass="24759">MKFLALILAAGAAVEAHYTFPRLIVNGVTESADWTSIRMTKNAQSKQGIENPTSSDIRCYASQNAPSVATVPAGAKINFISSQQVNHPGPVQYYLAKVPSGQSVTSWDGSGAVWSRFFTTTPTMNQQTRQLEWPGNNEYKLVEATIPASLAPGEYLLRAEQIALHMAGQRNGAQFYLSCAQIRVTSSGSAVPGPTVSLPGAYSSTDPGILVDLWQNPPTNYRGPGPALWTG</sequence>
<dbReference type="PANTHER" id="PTHR33353:SF10">
    <property type="entry name" value="ENDO-BETA-1,4-GLUCANASE D"/>
    <property type="match status" value="1"/>
</dbReference>
<comment type="caution">
    <text evidence="18">The sequence shown here is derived from an EMBL/GenBank/DDBJ whole genome shotgun (WGS) entry which is preliminary data.</text>
</comment>
<proteinExistence type="inferred from homology"/>
<dbReference type="InterPro" id="IPR005103">
    <property type="entry name" value="AA9_LPMO"/>
</dbReference>
<dbReference type="GO" id="GO:0046872">
    <property type="term" value="F:metal ion binding"/>
    <property type="evidence" value="ECO:0007669"/>
    <property type="project" value="UniProtKB-KW"/>
</dbReference>
<keyword evidence="12" id="KW-0624">Polysaccharide degradation</keyword>
<keyword evidence="9" id="KW-0503">Monooxygenase</keyword>
<evidence type="ECO:0000256" key="4">
    <source>
        <dbReference type="ARBA" id="ARBA00022723"/>
    </source>
</evidence>
<evidence type="ECO:0000313" key="18">
    <source>
        <dbReference type="EMBL" id="KAH7305846.1"/>
    </source>
</evidence>
<evidence type="ECO:0000256" key="2">
    <source>
        <dbReference type="ARBA" id="ARBA00004613"/>
    </source>
</evidence>
<accession>A0A8K0SBP0</accession>
<dbReference type="Proteomes" id="UP000813444">
    <property type="component" value="Unassembled WGS sequence"/>
</dbReference>
<dbReference type="OrthoDB" id="5271017at2759"/>
<evidence type="ECO:0000256" key="7">
    <source>
        <dbReference type="ARBA" id="ARBA00023002"/>
    </source>
</evidence>
<keyword evidence="10" id="KW-1015">Disulfide bond</keyword>
<evidence type="ECO:0000256" key="6">
    <source>
        <dbReference type="ARBA" id="ARBA00023001"/>
    </source>
</evidence>
<dbReference type="AlphaFoldDB" id="A0A8K0SBP0"/>
<keyword evidence="19" id="KW-1185">Reference proteome</keyword>
<evidence type="ECO:0000256" key="15">
    <source>
        <dbReference type="ARBA" id="ARBA00047174"/>
    </source>
</evidence>
<evidence type="ECO:0000313" key="19">
    <source>
        <dbReference type="Proteomes" id="UP000813444"/>
    </source>
</evidence>
<dbReference type="EC" id="1.14.99.56" evidence="15"/>
<dbReference type="InterPro" id="IPR049892">
    <property type="entry name" value="AA9"/>
</dbReference>
<keyword evidence="7" id="KW-0560">Oxidoreductase</keyword>
<dbReference type="GO" id="GO:0030245">
    <property type="term" value="P:cellulose catabolic process"/>
    <property type="evidence" value="ECO:0007669"/>
    <property type="project" value="UniProtKB-KW"/>
</dbReference>
<feature type="chain" id="PRO_5035435173" description="lytic cellulose monooxygenase (C4-dehydrogenating)" evidence="16">
    <location>
        <begin position="17"/>
        <end position="231"/>
    </location>
</feature>
<evidence type="ECO:0000256" key="11">
    <source>
        <dbReference type="ARBA" id="ARBA00023277"/>
    </source>
</evidence>
<name>A0A8K0SBP0_9HYPO</name>
<evidence type="ECO:0000256" key="3">
    <source>
        <dbReference type="ARBA" id="ARBA00022525"/>
    </source>
</evidence>
<dbReference type="GO" id="GO:0005576">
    <property type="term" value="C:extracellular region"/>
    <property type="evidence" value="ECO:0007669"/>
    <property type="project" value="UniProtKB-SubCell"/>
</dbReference>
<keyword evidence="3" id="KW-0964">Secreted</keyword>
<evidence type="ECO:0000256" key="9">
    <source>
        <dbReference type="ARBA" id="ARBA00023033"/>
    </source>
</evidence>
<dbReference type="CDD" id="cd21175">
    <property type="entry name" value="LPMO_AA9"/>
    <property type="match status" value="1"/>
</dbReference>
<reference evidence="18" key="1">
    <citation type="journal article" date="2021" name="Nat. Commun.">
        <title>Genetic determinants of endophytism in the Arabidopsis root mycobiome.</title>
        <authorList>
            <person name="Mesny F."/>
            <person name="Miyauchi S."/>
            <person name="Thiergart T."/>
            <person name="Pickel B."/>
            <person name="Atanasova L."/>
            <person name="Karlsson M."/>
            <person name="Huettel B."/>
            <person name="Barry K.W."/>
            <person name="Haridas S."/>
            <person name="Chen C."/>
            <person name="Bauer D."/>
            <person name="Andreopoulos W."/>
            <person name="Pangilinan J."/>
            <person name="LaButti K."/>
            <person name="Riley R."/>
            <person name="Lipzen A."/>
            <person name="Clum A."/>
            <person name="Drula E."/>
            <person name="Henrissat B."/>
            <person name="Kohler A."/>
            <person name="Grigoriev I.V."/>
            <person name="Martin F.M."/>
            <person name="Hacquard S."/>
        </authorList>
    </citation>
    <scope>NUCLEOTIDE SEQUENCE</scope>
    <source>
        <strain evidence="18">MPI-CAGE-CH-0235</strain>
    </source>
</reference>
<feature type="domain" description="Auxiliary Activity family 9 catalytic" evidence="17">
    <location>
        <begin position="17"/>
        <end position="221"/>
    </location>
</feature>
<evidence type="ECO:0000256" key="1">
    <source>
        <dbReference type="ARBA" id="ARBA00001973"/>
    </source>
</evidence>
<keyword evidence="6" id="KW-0136">Cellulose degradation</keyword>
<dbReference type="EMBL" id="JAGPNK010000017">
    <property type="protein sequence ID" value="KAH7305846.1"/>
    <property type="molecule type" value="Genomic_DNA"/>
</dbReference>
<dbReference type="GO" id="GO:0016787">
    <property type="term" value="F:hydrolase activity"/>
    <property type="evidence" value="ECO:0007669"/>
    <property type="project" value="UniProtKB-KW"/>
</dbReference>
<keyword evidence="18" id="KW-0378">Hydrolase</keyword>
<keyword evidence="4" id="KW-0479">Metal-binding</keyword>